<dbReference type="EMBL" id="UINC01171438">
    <property type="protein sequence ID" value="SVD76007.1"/>
    <property type="molecule type" value="Genomic_DNA"/>
</dbReference>
<name>A0A382XY06_9ZZZZ</name>
<gene>
    <name evidence="1" type="ORF">METZ01_LOCUS428861</name>
</gene>
<evidence type="ECO:0008006" key="2">
    <source>
        <dbReference type="Google" id="ProtNLM"/>
    </source>
</evidence>
<reference evidence="1" key="1">
    <citation type="submission" date="2018-05" db="EMBL/GenBank/DDBJ databases">
        <authorList>
            <person name="Lanie J.A."/>
            <person name="Ng W.-L."/>
            <person name="Kazmierczak K.M."/>
            <person name="Andrzejewski T.M."/>
            <person name="Davidsen T.M."/>
            <person name="Wayne K.J."/>
            <person name="Tettelin H."/>
            <person name="Glass J.I."/>
            <person name="Rusch D."/>
            <person name="Podicherti R."/>
            <person name="Tsui H.-C.T."/>
            <person name="Winkler M.E."/>
        </authorList>
    </citation>
    <scope>NUCLEOTIDE SEQUENCE</scope>
</reference>
<accession>A0A382XY06</accession>
<proteinExistence type="predicted"/>
<feature type="non-terminal residue" evidence="1">
    <location>
        <position position="36"/>
    </location>
</feature>
<protein>
    <recommendedName>
        <fullName evidence="2">FmdB family transcriptional regulator</fullName>
    </recommendedName>
</protein>
<evidence type="ECO:0000313" key="1">
    <source>
        <dbReference type="EMBL" id="SVD76007.1"/>
    </source>
</evidence>
<dbReference type="AlphaFoldDB" id="A0A382XY06"/>
<sequence length="36" mass="3988">MPPIYAYRVIEEDGEGEIFEIEQGLGSAPISEHPLT</sequence>
<organism evidence="1">
    <name type="scientific">marine metagenome</name>
    <dbReference type="NCBI Taxonomy" id="408172"/>
    <lineage>
        <taxon>unclassified sequences</taxon>
        <taxon>metagenomes</taxon>
        <taxon>ecological metagenomes</taxon>
    </lineage>
</organism>